<evidence type="ECO:0000256" key="1">
    <source>
        <dbReference type="ARBA" id="ARBA00004496"/>
    </source>
</evidence>
<evidence type="ECO:0000256" key="2">
    <source>
        <dbReference type="ARBA" id="ARBA00022490"/>
    </source>
</evidence>
<dbReference type="InterPro" id="IPR027417">
    <property type="entry name" value="P-loop_NTPase"/>
</dbReference>
<keyword evidence="6" id="KW-1185">Reference proteome</keyword>
<dbReference type="PANTHER" id="PTHR45690:SF19">
    <property type="entry name" value="NACHT, LRR AND PYD DOMAINS-CONTAINING PROTEIN 3"/>
    <property type="match status" value="1"/>
</dbReference>
<dbReference type="Pfam" id="PF05729">
    <property type="entry name" value="NACHT"/>
    <property type="match status" value="1"/>
</dbReference>
<dbReference type="Proteomes" id="UP001652625">
    <property type="component" value="Chromosome 13"/>
</dbReference>
<dbReference type="SMART" id="SM00005">
    <property type="entry name" value="DEATH"/>
    <property type="match status" value="1"/>
</dbReference>
<dbReference type="RefSeq" id="XP_065671120.1">
    <property type="nucleotide sequence ID" value="XM_065815048.1"/>
</dbReference>
<dbReference type="Gene3D" id="3.40.50.300">
    <property type="entry name" value="P-loop containing nucleotide triphosphate hydrolases"/>
    <property type="match status" value="1"/>
</dbReference>
<proteinExistence type="predicted"/>
<gene>
    <name evidence="7" type="primary">LOC100213079</name>
</gene>
<evidence type="ECO:0000256" key="3">
    <source>
        <dbReference type="ARBA" id="ARBA00022737"/>
    </source>
</evidence>
<dbReference type="InterPro" id="IPR007111">
    <property type="entry name" value="NACHT_NTPase"/>
</dbReference>
<dbReference type="GeneID" id="100213079"/>
<keyword evidence="2" id="KW-0963">Cytoplasm</keyword>
<evidence type="ECO:0000259" key="4">
    <source>
        <dbReference type="PROSITE" id="PS50017"/>
    </source>
</evidence>
<name>A0ABM4D9V1_HYDVU</name>
<dbReference type="SUPFAM" id="SSF47986">
    <property type="entry name" value="DEATH domain"/>
    <property type="match status" value="1"/>
</dbReference>
<evidence type="ECO:0000313" key="7">
    <source>
        <dbReference type="RefSeq" id="XP_065671120.1"/>
    </source>
</evidence>
<dbReference type="PROSITE" id="PS50017">
    <property type="entry name" value="DEATH_DOMAIN"/>
    <property type="match status" value="1"/>
</dbReference>
<reference evidence="7" key="1">
    <citation type="submission" date="2025-08" db="UniProtKB">
        <authorList>
            <consortium name="RefSeq"/>
        </authorList>
    </citation>
    <scope>IDENTIFICATION</scope>
</reference>
<dbReference type="Gene3D" id="1.10.533.10">
    <property type="entry name" value="Death Domain, Fas"/>
    <property type="match status" value="1"/>
</dbReference>
<sequence length="691" mass="81380">MDENILQNQQNRYLFSLSVGEHWKNLGRCLLISDSYLEVIDLESKNCCDKAYQMLTKWTEKENPSLNELKNALKNIKKHDLIKTLENLQTCSLKENEKSNLVKTDFLSNALKKFYLETYNTIEEIQPQLNKPYQVNFLDKFVDLYVVDEVEVQKDAINIAELDQFLKKQMSYASILFKKRLKHPFKRSLFLISGIAAIGKTWLLRKILLDWSNGLIWKNIDLVFYLECRHLNLYEHISNINELLDVFYKGILKGCSIPLYLMQSNLSIMFIIDGLDEFKYFDQLISSMHGSSHNIPILNVFREIYKYKAVISGRVNTISQYENVVTCYKDKLTIRVMGYNENGIRYYLKNNLIKKTKQRVKTILKESSIAKTMAKVPFFLSCICTIVADLKEKYNFIDLTMTDLYAYNFLYLFQRHIFNENHESIFKIMENNINKQCILSICKMAYIFFIKNKTTFSDKEIQTFISGFDQIESGLFEKMFLLKSGFIEKIETNFGCYYQFCQPAMMELCVSVHAYYSFSGKKIMENPKLITCLSIICGLLNSNEYSFIKYLANLANSNTEKISLNHVIDVIPKDINFNREYQDTQKLFMQCFFESQATITEDIKASINERKWKVLINDKKTSYEVLCEKYFVNHLVNSGGKLTTLEIDKNLLTDEEKKLIKQCSRNVEDIHRKRSYRIFIDQFTKRWMRSE</sequence>
<evidence type="ECO:0000313" key="6">
    <source>
        <dbReference type="Proteomes" id="UP001652625"/>
    </source>
</evidence>
<dbReference type="InterPro" id="IPR050637">
    <property type="entry name" value="NLRP_innate_immun_reg"/>
</dbReference>
<dbReference type="CDD" id="cd01670">
    <property type="entry name" value="Death"/>
    <property type="match status" value="1"/>
</dbReference>
<dbReference type="InterPro" id="IPR011029">
    <property type="entry name" value="DEATH-like_dom_sf"/>
</dbReference>
<dbReference type="InterPro" id="IPR000488">
    <property type="entry name" value="Death_dom"/>
</dbReference>
<comment type="subcellular location">
    <subcellularLocation>
        <location evidence="1">Cytoplasm</location>
    </subcellularLocation>
</comment>
<dbReference type="Pfam" id="PF00531">
    <property type="entry name" value="Death"/>
    <property type="match status" value="1"/>
</dbReference>
<accession>A0ABM4D9V1</accession>
<evidence type="ECO:0000259" key="5">
    <source>
        <dbReference type="PROSITE" id="PS50837"/>
    </source>
</evidence>
<feature type="domain" description="NACHT" evidence="5">
    <location>
        <begin position="188"/>
        <end position="277"/>
    </location>
</feature>
<organism evidence="6 7">
    <name type="scientific">Hydra vulgaris</name>
    <name type="common">Hydra</name>
    <name type="synonym">Hydra attenuata</name>
    <dbReference type="NCBI Taxonomy" id="6087"/>
    <lineage>
        <taxon>Eukaryota</taxon>
        <taxon>Metazoa</taxon>
        <taxon>Cnidaria</taxon>
        <taxon>Hydrozoa</taxon>
        <taxon>Hydroidolina</taxon>
        <taxon>Anthoathecata</taxon>
        <taxon>Aplanulata</taxon>
        <taxon>Hydridae</taxon>
        <taxon>Hydra</taxon>
    </lineage>
</organism>
<dbReference type="PANTHER" id="PTHR45690">
    <property type="entry name" value="NACHT, LRR AND PYD DOMAINS-CONTAINING PROTEIN 12"/>
    <property type="match status" value="1"/>
</dbReference>
<protein>
    <submittedName>
        <fullName evidence="7">NLR type 1 isoform X1</fullName>
    </submittedName>
</protein>
<dbReference type="PROSITE" id="PS50837">
    <property type="entry name" value="NACHT"/>
    <property type="match status" value="1"/>
</dbReference>
<feature type="domain" description="Death" evidence="4">
    <location>
        <begin position="19"/>
        <end position="89"/>
    </location>
</feature>
<keyword evidence="3" id="KW-0677">Repeat</keyword>